<dbReference type="RefSeq" id="WP_039189663.1">
    <property type="nucleotide sequence ID" value="NZ_JRFJ01000001.1"/>
</dbReference>
<name>A0A0B1QB83_9HYPH</name>
<dbReference type="InterPro" id="IPR013216">
    <property type="entry name" value="Methyltransf_11"/>
</dbReference>
<dbReference type="CDD" id="cd02440">
    <property type="entry name" value="AdoMet_MTases"/>
    <property type="match status" value="1"/>
</dbReference>
<dbReference type="EMBL" id="JRFJ01000001">
    <property type="protein sequence ID" value="KHJ56182.1"/>
    <property type="molecule type" value="Genomic_DNA"/>
</dbReference>
<dbReference type="STRING" id="370622.LA66_06215"/>
<protein>
    <submittedName>
        <fullName evidence="2">ArsR family transcriptional regulator</fullName>
    </submittedName>
</protein>
<dbReference type="InterPro" id="IPR050508">
    <property type="entry name" value="Methyltransf_Superfamily"/>
</dbReference>
<dbReference type="Gene3D" id="1.10.10.10">
    <property type="entry name" value="Winged helix-like DNA-binding domain superfamily/Winged helix DNA-binding domain"/>
    <property type="match status" value="1"/>
</dbReference>
<evidence type="ECO:0000313" key="2">
    <source>
        <dbReference type="EMBL" id="KHJ56182.1"/>
    </source>
</evidence>
<dbReference type="PROSITE" id="PS50987">
    <property type="entry name" value="HTH_ARSR_2"/>
    <property type="match status" value="1"/>
</dbReference>
<dbReference type="InterPro" id="IPR036388">
    <property type="entry name" value="WH-like_DNA-bd_sf"/>
</dbReference>
<dbReference type="Gene3D" id="3.40.50.150">
    <property type="entry name" value="Vaccinia Virus protein VP39"/>
    <property type="match status" value="1"/>
</dbReference>
<organism evidence="2 3">
    <name type="scientific">Aureimonas altamirensis</name>
    <dbReference type="NCBI Taxonomy" id="370622"/>
    <lineage>
        <taxon>Bacteria</taxon>
        <taxon>Pseudomonadati</taxon>
        <taxon>Pseudomonadota</taxon>
        <taxon>Alphaproteobacteria</taxon>
        <taxon>Hyphomicrobiales</taxon>
        <taxon>Aurantimonadaceae</taxon>
        <taxon>Aureimonas</taxon>
    </lineage>
</organism>
<dbReference type="InterPro" id="IPR001845">
    <property type="entry name" value="HTH_ArsR_DNA-bd_dom"/>
</dbReference>
<dbReference type="NCBIfam" id="NF033788">
    <property type="entry name" value="HTH_metalloreg"/>
    <property type="match status" value="1"/>
</dbReference>
<comment type="caution">
    <text evidence="2">The sequence shown here is derived from an EMBL/GenBank/DDBJ whole genome shotgun (WGS) entry which is preliminary data.</text>
</comment>
<dbReference type="CDD" id="cd00090">
    <property type="entry name" value="HTH_ARSR"/>
    <property type="match status" value="1"/>
</dbReference>
<dbReference type="Proteomes" id="UP000030826">
    <property type="component" value="Unassembled WGS sequence"/>
</dbReference>
<sequence>MASSLPFDETVNMLKAVAEPTRLRLALLLLQGDLTVSDLVTILGQSQPRISRHLKLMVDAGVVSRYQEGAWAYFRLSGDDSAELVRRMLPLVGAADGPPAHDRDRLAVVRARRAERAAAYFADNAAEWDRIRALHVPDALMEAALLEVLGDDPVDRFLDIGTGTGRMLELIGPRARQAVGVDASREMLAIARAKLDGAALSHVSVRLGDAYNLPVEPLSHDLIVLHHVLHFLDEPAAALQEAAKALRPGGRLVVVDFDAHDCEFLREDHAHARLGFSQTMLAGYFEAAGLEATDVRALHPGERGQLTVLISTACKPARSNQVDAALPARFA</sequence>
<dbReference type="AlphaFoldDB" id="A0A0B1QB83"/>
<dbReference type="PANTHER" id="PTHR42912">
    <property type="entry name" value="METHYLTRANSFERASE"/>
    <property type="match status" value="1"/>
</dbReference>
<dbReference type="InterPro" id="IPR029063">
    <property type="entry name" value="SAM-dependent_MTases_sf"/>
</dbReference>
<reference evidence="2 3" key="1">
    <citation type="submission" date="2014-09" db="EMBL/GenBank/DDBJ databases">
        <title>Isolation and characterization of Aurantimonas altamirensis ON-56566 from clinical sample following a dog bite.</title>
        <authorList>
            <person name="Eshaghi A."/>
            <person name="Li A."/>
            <person name="Shahinas D."/>
            <person name="Bahn P."/>
            <person name="Kus J.V."/>
            <person name="Patel S.N."/>
        </authorList>
    </citation>
    <scope>NUCLEOTIDE SEQUENCE [LARGE SCALE GENOMIC DNA]</scope>
    <source>
        <strain evidence="2 3">ON-56566</strain>
    </source>
</reference>
<dbReference type="Pfam" id="PF01022">
    <property type="entry name" value="HTH_5"/>
    <property type="match status" value="1"/>
</dbReference>
<dbReference type="SMART" id="SM00418">
    <property type="entry name" value="HTH_ARSR"/>
    <property type="match status" value="1"/>
</dbReference>
<evidence type="ECO:0000313" key="3">
    <source>
        <dbReference type="Proteomes" id="UP000030826"/>
    </source>
</evidence>
<dbReference type="InterPro" id="IPR036390">
    <property type="entry name" value="WH_DNA-bd_sf"/>
</dbReference>
<dbReference type="SUPFAM" id="SSF53335">
    <property type="entry name" value="S-adenosyl-L-methionine-dependent methyltransferases"/>
    <property type="match status" value="1"/>
</dbReference>
<dbReference type="GO" id="GO:0008757">
    <property type="term" value="F:S-adenosylmethionine-dependent methyltransferase activity"/>
    <property type="evidence" value="ECO:0007669"/>
    <property type="project" value="InterPro"/>
</dbReference>
<evidence type="ECO:0000259" key="1">
    <source>
        <dbReference type="PROSITE" id="PS50987"/>
    </source>
</evidence>
<dbReference type="SUPFAM" id="SSF46785">
    <property type="entry name" value="Winged helix' DNA-binding domain"/>
    <property type="match status" value="1"/>
</dbReference>
<gene>
    <name evidence="2" type="ORF">LA66_06215</name>
</gene>
<dbReference type="PRINTS" id="PR00778">
    <property type="entry name" value="HTHARSR"/>
</dbReference>
<proteinExistence type="predicted"/>
<dbReference type="Pfam" id="PF08241">
    <property type="entry name" value="Methyltransf_11"/>
    <property type="match status" value="1"/>
</dbReference>
<dbReference type="GO" id="GO:0003700">
    <property type="term" value="F:DNA-binding transcription factor activity"/>
    <property type="evidence" value="ECO:0007669"/>
    <property type="project" value="InterPro"/>
</dbReference>
<dbReference type="InterPro" id="IPR011991">
    <property type="entry name" value="ArsR-like_HTH"/>
</dbReference>
<feature type="domain" description="HTH arsR-type" evidence="1">
    <location>
        <begin position="2"/>
        <end position="96"/>
    </location>
</feature>
<accession>A0A0B1QB83</accession>